<dbReference type="Proteomes" id="UP000003986">
    <property type="component" value="Unassembled WGS sequence"/>
</dbReference>
<dbReference type="AlphaFoldDB" id="D6AR83"/>
<reference evidence="2" key="2">
    <citation type="submission" date="2008-12" db="EMBL/GenBank/DDBJ databases">
        <title>Annotation of Streptomyces roseosporus strain NRRL 15998.</title>
        <authorList>
            <consortium name="The Broad Institute Genome Sequencing Platform"/>
            <consortium name="Broad Institute Microbial Sequencing Center"/>
            <person name="Fischbach M."/>
            <person name="Ward D."/>
            <person name="Young S."/>
            <person name="Kodira C.D."/>
            <person name="Zeng Q."/>
            <person name="Koehrsen M."/>
            <person name="Godfrey P."/>
            <person name="Alvarado L."/>
            <person name="Berlin A.M."/>
            <person name="Borenstein D."/>
            <person name="Chen Z."/>
            <person name="Engels R."/>
            <person name="Freedman E."/>
            <person name="Gellesch M."/>
            <person name="Goldberg J."/>
            <person name="Griggs A."/>
            <person name="Gujja S."/>
            <person name="Heiman D.I."/>
            <person name="Hepburn T.A."/>
            <person name="Howarth C."/>
            <person name="Jen D."/>
            <person name="Larson L."/>
            <person name="Lewis B."/>
            <person name="Mehta T."/>
            <person name="Park D."/>
            <person name="Pearson M."/>
            <person name="Roberts A."/>
            <person name="Saif S."/>
            <person name="Shea T.D."/>
            <person name="Shenoy N."/>
            <person name="Sisk P."/>
            <person name="Stolte C."/>
            <person name="Sykes S.N."/>
            <person name="Walk T."/>
            <person name="White J."/>
            <person name="Yandava C."/>
            <person name="Straight P."/>
            <person name="Clardy J."/>
            <person name="Hung D."/>
            <person name="Kolter R."/>
            <person name="Mekalanos J."/>
            <person name="Walker S."/>
            <person name="Walsh C.T."/>
            <person name="Wieland B.L.C."/>
            <person name="Ilzarbe M."/>
            <person name="Galagan J."/>
            <person name="Nusbaum C."/>
            <person name="Birren B."/>
        </authorList>
    </citation>
    <scope>NUCLEOTIDE SEQUENCE [LARGE SCALE GENOMIC DNA]</scope>
    <source>
        <strain evidence="2">NRRL 15998</strain>
    </source>
</reference>
<name>D6AR83_STRFL</name>
<proteinExistence type="predicted"/>
<sequence length="62" mass="7088">MLEQAFRFLRSAPSCNLHEISQRANVVPRHRKCHDDDGRADAYRRLVAHGRSPRPAGDVRPP</sequence>
<gene>
    <name evidence="1" type="ORF">SSGG_01151</name>
</gene>
<accession>D6AR83</accession>
<evidence type="ECO:0000313" key="2">
    <source>
        <dbReference type="Proteomes" id="UP000003986"/>
    </source>
</evidence>
<evidence type="ECO:0000313" key="1">
    <source>
        <dbReference type="EMBL" id="EFE73785.2"/>
    </source>
</evidence>
<protein>
    <submittedName>
        <fullName evidence="1">Glutamate synthase</fullName>
    </submittedName>
</protein>
<dbReference type="EMBL" id="DS999644">
    <property type="protein sequence ID" value="EFE73785.2"/>
    <property type="molecule type" value="Genomic_DNA"/>
</dbReference>
<reference evidence="2" key="1">
    <citation type="submission" date="2008-10" db="EMBL/GenBank/DDBJ databases">
        <authorList>
            <person name="Molnar K."/>
        </authorList>
    </citation>
    <scope>NUCLEOTIDE SEQUENCE [LARGE SCALE GENOMIC DNA]</scope>
    <source>
        <strain evidence="2">NRRL 15998</strain>
    </source>
</reference>
<organism evidence="1 2">
    <name type="scientific">Streptomyces filamentosus NRRL 15998</name>
    <dbReference type="NCBI Taxonomy" id="457431"/>
    <lineage>
        <taxon>Bacteria</taxon>
        <taxon>Bacillati</taxon>
        <taxon>Actinomycetota</taxon>
        <taxon>Actinomycetes</taxon>
        <taxon>Kitasatosporales</taxon>
        <taxon>Streptomycetaceae</taxon>
        <taxon>Streptomyces</taxon>
    </lineage>
</organism>